<sequence length="374" mass="40700">MTRFGSLLAGAVRDGFAKDVDDVNSVDYGGCKSEVPEADTTSITAIIDQQREEGDAKAAMTLAREYTMEFVDEEHAAAKREEEDLAYAERLDIELKDELVAERKQHEFEAERRHIEYLERDGIERDARYAECEAKLEQEEADAKVAERRDRELKDGDCAKAAQLELDGAEAFERGLAEAKGLEEAKRLEARIARSNFAARKRRDALASDEDLNVGQCWRDAMKRVDLEDVGDAVALSVQLPSLADVKVEASGKVVKVVATRASAALRASNWASKDAGPKTITLKFELVCPKSASDVSYDYDCEAGLLHLFLDGIQLASLDEATRAKTLTSLRARLAQSAAAKVASFKKAFAGGPAGDAAPDLSLVGLGITPKAI</sequence>
<evidence type="ECO:0000256" key="1">
    <source>
        <dbReference type="SAM" id="Coils"/>
    </source>
</evidence>
<dbReference type="Proteomes" id="UP001363151">
    <property type="component" value="Unassembled WGS sequence"/>
</dbReference>
<evidence type="ECO:0000313" key="3">
    <source>
        <dbReference type="Proteomes" id="UP001363151"/>
    </source>
</evidence>
<organism evidence="2 3">
    <name type="scientific">Aureococcus anophagefferens</name>
    <name type="common">Harmful bloom alga</name>
    <dbReference type="NCBI Taxonomy" id="44056"/>
    <lineage>
        <taxon>Eukaryota</taxon>
        <taxon>Sar</taxon>
        <taxon>Stramenopiles</taxon>
        <taxon>Ochrophyta</taxon>
        <taxon>Pelagophyceae</taxon>
        <taxon>Pelagomonadales</taxon>
        <taxon>Pelagomonadaceae</taxon>
        <taxon>Aureococcus</taxon>
    </lineage>
</organism>
<evidence type="ECO:0000313" key="2">
    <source>
        <dbReference type="EMBL" id="KAK7233355.1"/>
    </source>
</evidence>
<name>A0ABR1FM57_AURAN</name>
<protein>
    <recommendedName>
        <fullName evidence="4">CS domain-containing protein</fullName>
    </recommendedName>
</protein>
<keyword evidence="1" id="KW-0175">Coiled coil</keyword>
<reference evidence="2 3" key="1">
    <citation type="submission" date="2024-03" db="EMBL/GenBank/DDBJ databases">
        <title>Aureococcus anophagefferens CCMP1851 and Kratosvirus quantuckense: Draft genome of a second virus-susceptible host strain in the model system.</title>
        <authorList>
            <person name="Chase E."/>
            <person name="Truchon A.R."/>
            <person name="Schepens W."/>
            <person name="Wilhelm S.W."/>
        </authorList>
    </citation>
    <scope>NUCLEOTIDE SEQUENCE [LARGE SCALE GENOMIC DNA]</scope>
    <source>
        <strain evidence="2 3">CCMP1851</strain>
    </source>
</reference>
<dbReference type="EMBL" id="JBBJCI010000361">
    <property type="protein sequence ID" value="KAK7233355.1"/>
    <property type="molecule type" value="Genomic_DNA"/>
</dbReference>
<evidence type="ECO:0008006" key="4">
    <source>
        <dbReference type="Google" id="ProtNLM"/>
    </source>
</evidence>
<comment type="caution">
    <text evidence="2">The sequence shown here is derived from an EMBL/GenBank/DDBJ whole genome shotgun (WGS) entry which is preliminary data.</text>
</comment>
<accession>A0ABR1FM57</accession>
<proteinExistence type="predicted"/>
<keyword evidence="3" id="KW-1185">Reference proteome</keyword>
<feature type="coiled-coil region" evidence="1">
    <location>
        <begin position="129"/>
        <end position="156"/>
    </location>
</feature>
<gene>
    <name evidence="2" type="ORF">SO694_00108033</name>
</gene>